<evidence type="ECO:0000313" key="1">
    <source>
        <dbReference type="EMBL" id="MBR0668751.1"/>
    </source>
</evidence>
<sequence>MAHVTLILTRTPLDEFILDGNQNKDVDELTEEQRLRLYLPRHAPVTARPSVKRKSGRWGSLLVLAGPKVTAASFAMAGAGATVMLAGRALSLAAEAGGFRSKEYTTLERYRGSFGSLEQSERFVMMPARDEPYPLKVERGNRVVKTMRDGHSGDCIRVLGGETRAQRGILIHEAPNVGWVIGCIAPRPKGNKGVFSNRDGNPSFNAMKEILETMTAFGHGKGSLFVLP</sequence>
<comment type="caution">
    <text evidence="1">The sequence shown here is derived from an EMBL/GenBank/DDBJ whole genome shotgun (WGS) entry which is preliminary data.</text>
</comment>
<name>A0ABS5F865_9PROT</name>
<organism evidence="1 2">
    <name type="scientific">Plastoroseomonas hellenica</name>
    <dbReference type="NCBI Taxonomy" id="2687306"/>
    <lineage>
        <taxon>Bacteria</taxon>
        <taxon>Pseudomonadati</taxon>
        <taxon>Pseudomonadota</taxon>
        <taxon>Alphaproteobacteria</taxon>
        <taxon>Acetobacterales</taxon>
        <taxon>Acetobacteraceae</taxon>
        <taxon>Plastoroseomonas</taxon>
    </lineage>
</organism>
<gene>
    <name evidence="1" type="ORF">GXW71_30660</name>
</gene>
<reference evidence="2" key="1">
    <citation type="journal article" date="2021" name="Syst. Appl. Microbiol.">
        <title>Roseomonas hellenica sp. nov., isolated from roots of wild-growing Alkanna tinctoria.</title>
        <authorList>
            <person name="Rat A."/>
            <person name="Naranjo H.D."/>
            <person name="Lebbe L."/>
            <person name="Cnockaert M."/>
            <person name="Krigas N."/>
            <person name="Grigoriadou K."/>
            <person name="Maloupa E."/>
            <person name="Willems A."/>
        </authorList>
    </citation>
    <scope>NUCLEOTIDE SEQUENCE [LARGE SCALE GENOMIC DNA]</scope>
    <source>
        <strain evidence="2">LMG 31523</strain>
    </source>
</reference>
<evidence type="ECO:0000313" key="2">
    <source>
        <dbReference type="Proteomes" id="UP001196870"/>
    </source>
</evidence>
<accession>A0ABS5F865</accession>
<proteinExistence type="predicted"/>
<protein>
    <submittedName>
        <fullName evidence="1">Uncharacterized protein</fullName>
    </submittedName>
</protein>
<keyword evidence="2" id="KW-1185">Reference proteome</keyword>
<dbReference type="EMBL" id="JAAGBB010000067">
    <property type="protein sequence ID" value="MBR0668751.1"/>
    <property type="molecule type" value="Genomic_DNA"/>
</dbReference>
<dbReference type="Proteomes" id="UP001196870">
    <property type="component" value="Unassembled WGS sequence"/>
</dbReference>
<dbReference type="RefSeq" id="WP_211856715.1">
    <property type="nucleotide sequence ID" value="NZ_JAAGBB010000067.1"/>
</dbReference>